<protein>
    <submittedName>
        <fullName evidence="1">Uncharacterized protein</fullName>
    </submittedName>
</protein>
<name>A0AAQ3MMT1_VIGMU</name>
<keyword evidence="2" id="KW-1185">Reference proteome</keyword>
<proteinExistence type="predicted"/>
<dbReference type="Proteomes" id="UP001374535">
    <property type="component" value="Chromosome 10"/>
</dbReference>
<organism evidence="1 2">
    <name type="scientific">Vigna mungo</name>
    <name type="common">Black gram</name>
    <name type="synonym">Phaseolus mungo</name>
    <dbReference type="NCBI Taxonomy" id="3915"/>
    <lineage>
        <taxon>Eukaryota</taxon>
        <taxon>Viridiplantae</taxon>
        <taxon>Streptophyta</taxon>
        <taxon>Embryophyta</taxon>
        <taxon>Tracheophyta</taxon>
        <taxon>Spermatophyta</taxon>
        <taxon>Magnoliopsida</taxon>
        <taxon>eudicotyledons</taxon>
        <taxon>Gunneridae</taxon>
        <taxon>Pentapetalae</taxon>
        <taxon>rosids</taxon>
        <taxon>fabids</taxon>
        <taxon>Fabales</taxon>
        <taxon>Fabaceae</taxon>
        <taxon>Papilionoideae</taxon>
        <taxon>50 kb inversion clade</taxon>
        <taxon>NPAAA clade</taxon>
        <taxon>indigoferoid/millettioid clade</taxon>
        <taxon>Phaseoleae</taxon>
        <taxon>Vigna</taxon>
    </lineage>
</organism>
<evidence type="ECO:0000313" key="1">
    <source>
        <dbReference type="EMBL" id="WVY93299.1"/>
    </source>
</evidence>
<reference evidence="1 2" key="1">
    <citation type="journal article" date="2023" name="Life. Sci Alliance">
        <title>Evolutionary insights into 3D genome organization and epigenetic landscape of Vigna mungo.</title>
        <authorList>
            <person name="Junaid A."/>
            <person name="Singh B."/>
            <person name="Bhatia S."/>
        </authorList>
    </citation>
    <scope>NUCLEOTIDE SEQUENCE [LARGE SCALE GENOMIC DNA]</scope>
    <source>
        <strain evidence="1">Urdbean</strain>
    </source>
</reference>
<evidence type="ECO:0000313" key="2">
    <source>
        <dbReference type="Proteomes" id="UP001374535"/>
    </source>
</evidence>
<dbReference type="AlphaFoldDB" id="A0AAQ3MMT1"/>
<dbReference type="EMBL" id="CP144691">
    <property type="protein sequence ID" value="WVY93299.1"/>
    <property type="molecule type" value="Genomic_DNA"/>
</dbReference>
<accession>A0AAQ3MMT1</accession>
<sequence>MTRLIFCEVLKRGFEIQISNLHLRDWNQKPRERNSPSRDKRSIPVSALTCRSTAIGGPSRDSAADQWWKVVSPCRTLPSPSAAIDDHEYMDVHGQGRIIISTQCVVTDLGTMHK</sequence>
<gene>
    <name evidence="1" type="ORF">V8G54_032387</name>
</gene>